<sequence length="514" mass="54535">MDSQNQISPPVLAFKSDLPASVVVFLVALPLCLGVALACEMPPAAGLITGIVGGIIVGCFSGSPLQVSGPAAGLTTVVVGVVLNKDLGPAALSVIIILAGFIQILAAFASWGRWFRAVSPAVIHGMLAGIGTLIVLGQIHAMFDVKAKSTGLDNLLMLPESFQKAFSFDSENSHTAAAIIGMATIVALFAWKSLAPGKLQFLPAPLAALIVGTLLANLLPFATKVQKIEVPQNLFKAVILPDSASLPFLYQKVTWISALTVALIASAETLLCAGAVDKMHSGPRTNYNKELAAQGIGNSICGFLGALPMTGVIVRSAANVQAGARTRCSAIFHGVWLLGLAVCFPNLLNLIPKCSLAAVLVVTGFKLVDLDQIWELRIFGRAQVVIYFVTALTIVFSDLLVGVILGLVLSMLHLLHQFASLRVEKTLMEGNEFRIILDGAATFLSLPKLAATLENLPLQTTSLQVDLQNVSFIDHACIELLNSWRSQNESAGRKVTFEWGESRPKYNLGSEHEL</sequence>
<feature type="transmembrane region" description="Helical" evidence="5">
    <location>
        <begin position="46"/>
        <end position="67"/>
    </location>
</feature>
<gene>
    <name evidence="8" type="ORF">KIH39_16480</name>
</gene>
<feature type="transmembrane region" description="Helical" evidence="5">
    <location>
        <begin position="87"/>
        <end position="109"/>
    </location>
</feature>
<reference evidence="8" key="1">
    <citation type="submission" date="2021-05" db="EMBL/GenBank/DDBJ databases">
        <title>Complete genome sequence of the cellulolytic planctomycete Telmatocola sphagniphila SP2T and characterization of the first cellulase from planctomycetes.</title>
        <authorList>
            <person name="Rakitin A.L."/>
            <person name="Beletsky A.V."/>
            <person name="Naumoff D.G."/>
            <person name="Kulichevskaya I.S."/>
            <person name="Mardanov A.V."/>
            <person name="Ravin N.V."/>
            <person name="Dedysh S.N."/>
        </authorList>
    </citation>
    <scope>NUCLEOTIDE SEQUENCE</scope>
    <source>
        <strain evidence="8">SP2T</strain>
    </source>
</reference>
<feature type="domain" description="SLC26A/SulP transporter" evidence="6">
    <location>
        <begin position="14"/>
        <end position="390"/>
    </location>
</feature>
<feature type="transmembrane region" description="Helical" evidence="5">
    <location>
        <begin position="176"/>
        <end position="194"/>
    </location>
</feature>
<keyword evidence="2 5" id="KW-0812">Transmembrane</keyword>
<feature type="transmembrane region" description="Helical" evidence="5">
    <location>
        <begin position="20"/>
        <end position="39"/>
    </location>
</feature>
<keyword evidence="9" id="KW-1185">Reference proteome</keyword>
<dbReference type="InterPro" id="IPR036513">
    <property type="entry name" value="STAS_dom_sf"/>
</dbReference>
<evidence type="ECO:0000256" key="2">
    <source>
        <dbReference type="ARBA" id="ARBA00022692"/>
    </source>
</evidence>
<protein>
    <submittedName>
        <fullName evidence="8">SulP family inorganic anion transporter</fullName>
    </submittedName>
</protein>
<dbReference type="InterPro" id="IPR001902">
    <property type="entry name" value="SLC26A/SulP_fam"/>
</dbReference>
<dbReference type="GO" id="GO:0055085">
    <property type="term" value="P:transmembrane transport"/>
    <property type="evidence" value="ECO:0007669"/>
    <property type="project" value="InterPro"/>
</dbReference>
<evidence type="ECO:0000256" key="5">
    <source>
        <dbReference type="SAM" id="Phobius"/>
    </source>
</evidence>
<dbReference type="RefSeq" id="WP_213494316.1">
    <property type="nucleotide sequence ID" value="NZ_CP074694.1"/>
</dbReference>
<comment type="subcellular location">
    <subcellularLocation>
        <location evidence="1">Membrane</location>
        <topology evidence="1">Multi-pass membrane protein</topology>
    </subcellularLocation>
</comment>
<proteinExistence type="predicted"/>
<dbReference type="SUPFAM" id="SSF52091">
    <property type="entry name" value="SpoIIaa-like"/>
    <property type="match status" value="1"/>
</dbReference>
<dbReference type="Pfam" id="PF13466">
    <property type="entry name" value="STAS_2"/>
    <property type="match status" value="1"/>
</dbReference>
<dbReference type="Gene3D" id="3.30.750.24">
    <property type="entry name" value="STAS domain"/>
    <property type="match status" value="1"/>
</dbReference>
<dbReference type="Pfam" id="PF00916">
    <property type="entry name" value="Sulfate_transp"/>
    <property type="match status" value="1"/>
</dbReference>
<evidence type="ECO:0000259" key="7">
    <source>
        <dbReference type="Pfam" id="PF13466"/>
    </source>
</evidence>
<feature type="transmembrane region" description="Helical" evidence="5">
    <location>
        <begin position="296"/>
        <end position="318"/>
    </location>
</feature>
<dbReference type="InterPro" id="IPR011547">
    <property type="entry name" value="SLC26A/SulP_dom"/>
</dbReference>
<name>A0A8E6ETR6_9BACT</name>
<keyword evidence="3 5" id="KW-1133">Transmembrane helix</keyword>
<evidence type="ECO:0000256" key="4">
    <source>
        <dbReference type="ARBA" id="ARBA00023136"/>
    </source>
</evidence>
<dbReference type="KEGG" id="tsph:KIH39_16480"/>
<evidence type="ECO:0000256" key="3">
    <source>
        <dbReference type="ARBA" id="ARBA00022989"/>
    </source>
</evidence>
<evidence type="ECO:0000259" key="6">
    <source>
        <dbReference type="Pfam" id="PF00916"/>
    </source>
</evidence>
<feature type="transmembrane region" description="Helical" evidence="5">
    <location>
        <begin position="386"/>
        <end position="415"/>
    </location>
</feature>
<dbReference type="Proteomes" id="UP000676194">
    <property type="component" value="Chromosome"/>
</dbReference>
<organism evidence="8 9">
    <name type="scientific">Telmatocola sphagniphila</name>
    <dbReference type="NCBI Taxonomy" id="1123043"/>
    <lineage>
        <taxon>Bacteria</taxon>
        <taxon>Pseudomonadati</taxon>
        <taxon>Planctomycetota</taxon>
        <taxon>Planctomycetia</taxon>
        <taxon>Gemmatales</taxon>
        <taxon>Gemmataceae</taxon>
    </lineage>
</organism>
<dbReference type="GO" id="GO:0016020">
    <property type="term" value="C:membrane"/>
    <property type="evidence" value="ECO:0007669"/>
    <property type="project" value="UniProtKB-SubCell"/>
</dbReference>
<keyword evidence="4 5" id="KW-0472">Membrane</keyword>
<feature type="transmembrane region" description="Helical" evidence="5">
    <location>
        <begin position="121"/>
        <end position="143"/>
    </location>
</feature>
<evidence type="ECO:0000313" key="9">
    <source>
        <dbReference type="Proteomes" id="UP000676194"/>
    </source>
</evidence>
<accession>A0A8E6ETR6</accession>
<feature type="transmembrane region" description="Helical" evidence="5">
    <location>
        <begin position="330"/>
        <end position="348"/>
    </location>
</feature>
<dbReference type="EMBL" id="CP074694">
    <property type="protein sequence ID" value="QVL30445.1"/>
    <property type="molecule type" value="Genomic_DNA"/>
</dbReference>
<feature type="transmembrane region" description="Helical" evidence="5">
    <location>
        <begin position="201"/>
        <end position="222"/>
    </location>
</feature>
<dbReference type="AlphaFoldDB" id="A0A8E6ETR6"/>
<feature type="transmembrane region" description="Helical" evidence="5">
    <location>
        <begin position="255"/>
        <end position="276"/>
    </location>
</feature>
<evidence type="ECO:0000256" key="1">
    <source>
        <dbReference type="ARBA" id="ARBA00004141"/>
    </source>
</evidence>
<evidence type="ECO:0000313" key="8">
    <source>
        <dbReference type="EMBL" id="QVL30445.1"/>
    </source>
</evidence>
<feature type="domain" description="MlaB-like STAS" evidence="7">
    <location>
        <begin position="437"/>
        <end position="497"/>
    </location>
</feature>
<dbReference type="PANTHER" id="PTHR11814">
    <property type="entry name" value="SULFATE TRANSPORTER"/>
    <property type="match status" value="1"/>
</dbReference>
<dbReference type="InterPro" id="IPR058548">
    <property type="entry name" value="MlaB-like_STAS"/>
</dbReference>